<feature type="transmembrane region" description="Helical" evidence="8">
    <location>
        <begin position="231"/>
        <end position="251"/>
    </location>
</feature>
<protein>
    <submittedName>
        <fullName evidence="9">Uncharacterized protein</fullName>
    </submittedName>
</protein>
<comment type="subcellular location">
    <subcellularLocation>
        <location evidence="1">Endomembrane system</location>
    </subcellularLocation>
</comment>
<keyword evidence="7" id="KW-0961">Cell wall biogenesis/degradation</keyword>
<dbReference type="GO" id="GO:0030244">
    <property type="term" value="P:cellulose biosynthetic process"/>
    <property type="evidence" value="ECO:0007669"/>
    <property type="project" value="InterPro"/>
</dbReference>
<dbReference type="EMBL" id="OIVN01003636">
    <property type="protein sequence ID" value="SPD12590.1"/>
    <property type="molecule type" value="Genomic_DNA"/>
</dbReference>
<evidence type="ECO:0000313" key="9">
    <source>
        <dbReference type="EMBL" id="SPD12590.1"/>
    </source>
</evidence>
<keyword evidence="6 8" id="KW-0472">Membrane</keyword>
<organism evidence="9">
    <name type="scientific">Fagus sylvatica</name>
    <name type="common">Beechnut</name>
    <dbReference type="NCBI Taxonomy" id="28930"/>
    <lineage>
        <taxon>Eukaryota</taxon>
        <taxon>Viridiplantae</taxon>
        <taxon>Streptophyta</taxon>
        <taxon>Embryophyta</taxon>
        <taxon>Tracheophyta</taxon>
        <taxon>Spermatophyta</taxon>
        <taxon>Magnoliopsida</taxon>
        <taxon>eudicotyledons</taxon>
        <taxon>Gunneridae</taxon>
        <taxon>Pentapetalae</taxon>
        <taxon>rosids</taxon>
        <taxon>fabids</taxon>
        <taxon>Fagales</taxon>
        <taxon>Fagaceae</taxon>
        <taxon>Fagus</taxon>
    </lineage>
</organism>
<dbReference type="GO" id="GO:0016760">
    <property type="term" value="F:cellulose synthase (UDP-forming) activity"/>
    <property type="evidence" value="ECO:0007669"/>
    <property type="project" value="InterPro"/>
</dbReference>
<keyword evidence="2" id="KW-0328">Glycosyltransferase</keyword>
<dbReference type="Pfam" id="PF03552">
    <property type="entry name" value="Cellulose_synt"/>
    <property type="match status" value="2"/>
</dbReference>
<dbReference type="GO" id="GO:0016020">
    <property type="term" value="C:membrane"/>
    <property type="evidence" value="ECO:0007669"/>
    <property type="project" value="InterPro"/>
</dbReference>
<gene>
    <name evidence="9" type="ORF">FSB_LOCUS40472</name>
</gene>
<evidence type="ECO:0000256" key="3">
    <source>
        <dbReference type="ARBA" id="ARBA00022679"/>
    </source>
</evidence>
<feature type="transmembrane region" description="Helical" evidence="8">
    <location>
        <begin position="271"/>
        <end position="293"/>
    </location>
</feature>
<keyword evidence="4 8" id="KW-0812">Transmembrane</keyword>
<dbReference type="PANTHER" id="PTHR13301">
    <property type="entry name" value="X-BOX TRANSCRIPTION FACTOR-RELATED"/>
    <property type="match status" value="1"/>
</dbReference>
<keyword evidence="5 8" id="KW-1133">Transmembrane helix</keyword>
<dbReference type="GO" id="GO:0071555">
    <property type="term" value="P:cell wall organization"/>
    <property type="evidence" value="ECO:0007669"/>
    <property type="project" value="UniProtKB-KW"/>
</dbReference>
<dbReference type="InterPro" id="IPR005150">
    <property type="entry name" value="Cellulose_synth"/>
</dbReference>
<evidence type="ECO:0000256" key="4">
    <source>
        <dbReference type="ARBA" id="ARBA00022692"/>
    </source>
</evidence>
<dbReference type="AlphaFoldDB" id="A0A2N9HLI4"/>
<evidence type="ECO:0000256" key="6">
    <source>
        <dbReference type="ARBA" id="ARBA00023136"/>
    </source>
</evidence>
<name>A0A2N9HLI4_FAGSY</name>
<dbReference type="GO" id="GO:0012505">
    <property type="term" value="C:endomembrane system"/>
    <property type="evidence" value="ECO:0007669"/>
    <property type="project" value="UniProtKB-SubCell"/>
</dbReference>
<sequence>MKIEIAGLGGYGAAPYCGTGCFHRRECLCGKVYSKDYRGEWNIEAKKNANKTVNELEEASKVLANCSYEKDTQWGKKMGLIYGCPTEDNISGLAIQCRGWKSLFYNPDRNGILGCCSNYLRSSSYSTQEVVGRLVSDIFLQVNSLWFLPFAYVFVARNACSIAEAFSCGDTLKAWWNWQRMWVIRRTTSFFFGFIDTISGKLGLSETKFVVTPKVVTEDVLKRYEQEVMEFGSSTIMITIIATLALLNLFSLIGGMKKIVMELEFKALDQLIVQVILDLLLVMINIPIYQALFIRNDKGRIPSSVLFKSIVLASLACLMPII</sequence>
<keyword evidence="3" id="KW-0808">Transferase</keyword>
<evidence type="ECO:0000256" key="5">
    <source>
        <dbReference type="ARBA" id="ARBA00022989"/>
    </source>
</evidence>
<reference evidence="9" key="1">
    <citation type="submission" date="2018-02" db="EMBL/GenBank/DDBJ databases">
        <authorList>
            <person name="Cohen D.B."/>
            <person name="Kent A.D."/>
        </authorList>
    </citation>
    <scope>NUCLEOTIDE SEQUENCE</scope>
</reference>
<evidence type="ECO:0000256" key="2">
    <source>
        <dbReference type="ARBA" id="ARBA00022676"/>
    </source>
</evidence>
<evidence type="ECO:0000256" key="1">
    <source>
        <dbReference type="ARBA" id="ARBA00004308"/>
    </source>
</evidence>
<proteinExistence type="predicted"/>
<evidence type="ECO:0000256" key="7">
    <source>
        <dbReference type="ARBA" id="ARBA00023316"/>
    </source>
</evidence>
<evidence type="ECO:0000256" key="8">
    <source>
        <dbReference type="SAM" id="Phobius"/>
    </source>
</evidence>
<accession>A0A2N9HLI4</accession>